<dbReference type="EMBL" id="UOFA01000316">
    <property type="protein sequence ID" value="VAW46992.1"/>
    <property type="molecule type" value="Genomic_DNA"/>
</dbReference>
<comment type="subunit">
    <text evidence="2">Homodimer.</text>
</comment>
<dbReference type="NCBIfam" id="NF004490">
    <property type="entry name" value="PRK05820.1"/>
    <property type="match status" value="1"/>
</dbReference>
<dbReference type="Gene3D" id="3.90.1170.30">
    <property type="entry name" value="Pyrimidine nucleoside phosphorylase-like, C-terminal domain"/>
    <property type="match status" value="1"/>
</dbReference>
<dbReference type="FunFam" id="3.40.1030.10:FF:000003">
    <property type="entry name" value="Pyrimidine-nucleoside phosphorylase"/>
    <property type="match status" value="1"/>
</dbReference>
<accession>A0A3B0W707</accession>
<dbReference type="GO" id="GO:0006206">
    <property type="term" value="P:pyrimidine nucleobase metabolic process"/>
    <property type="evidence" value="ECO:0007669"/>
    <property type="project" value="InterPro"/>
</dbReference>
<reference evidence="6" key="1">
    <citation type="submission" date="2018-06" db="EMBL/GenBank/DDBJ databases">
        <authorList>
            <person name="Zhirakovskaya E."/>
        </authorList>
    </citation>
    <scope>NUCLEOTIDE SEQUENCE</scope>
</reference>
<dbReference type="GO" id="GO:0005829">
    <property type="term" value="C:cytosol"/>
    <property type="evidence" value="ECO:0007669"/>
    <property type="project" value="TreeGrafter"/>
</dbReference>
<dbReference type="InterPro" id="IPR017872">
    <property type="entry name" value="Pyrmidine_PPase_CS"/>
</dbReference>
<dbReference type="InterPro" id="IPR000053">
    <property type="entry name" value="Thymidine/pyrmidine_PPase"/>
</dbReference>
<dbReference type="GO" id="GO:0006213">
    <property type="term" value="P:pyrimidine nucleoside metabolic process"/>
    <property type="evidence" value="ECO:0007669"/>
    <property type="project" value="InterPro"/>
</dbReference>
<dbReference type="SUPFAM" id="SSF52418">
    <property type="entry name" value="Nucleoside phosphorylase/phosphoribosyltransferase catalytic domain"/>
    <property type="match status" value="1"/>
</dbReference>
<dbReference type="InterPro" id="IPR036566">
    <property type="entry name" value="PYNP-like_C_sf"/>
</dbReference>
<dbReference type="GO" id="GO:0004645">
    <property type="term" value="F:1,4-alpha-oligoglucan phosphorylase activity"/>
    <property type="evidence" value="ECO:0007669"/>
    <property type="project" value="InterPro"/>
</dbReference>
<dbReference type="PIRSF" id="PIRSF000478">
    <property type="entry name" value="TP_PyNP"/>
    <property type="match status" value="1"/>
</dbReference>
<dbReference type="PROSITE" id="PS00647">
    <property type="entry name" value="THYMID_PHOSPHORYLASE"/>
    <property type="match status" value="1"/>
</dbReference>
<dbReference type="Gene3D" id="1.20.970.10">
    <property type="entry name" value="Transferase, Pyrimidine Nucleoside Phosphorylase, Chain C"/>
    <property type="match status" value="1"/>
</dbReference>
<feature type="domain" description="Pyrimidine nucleoside phosphorylase C-terminal" evidence="5">
    <location>
        <begin position="348"/>
        <end position="422"/>
    </location>
</feature>
<dbReference type="NCBIfam" id="TIGR02643">
    <property type="entry name" value="T_phosphoryl"/>
    <property type="match status" value="1"/>
</dbReference>
<dbReference type="PANTHER" id="PTHR10515:SF0">
    <property type="entry name" value="THYMIDINE PHOSPHORYLASE"/>
    <property type="match status" value="1"/>
</dbReference>
<dbReference type="AlphaFoldDB" id="A0A3B0W707"/>
<keyword evidence="3 6" id="KW-0328">Glycosyltransferase</keyword>
<dbReference type="SUPFAM" id="SSF47648">
    <property type="entry name" value="Nucleoside phosphorylase/phosphoribosyltransferase N-terminal domain"/>
    <property type="match status" value="1"/>
</dbReference>
<evidence type="ECO:0000256" key="3">
    <source>
        <dbReference type="ARBA" id="ARBA00022676"/>
    </source>
</evidence>
<dbReference type="GO" id="GO:0009032">
    <property type="term" value="F:thymidine phosphorylase activity"/>
    <property type="evidence" value="ECO:0007669"/>
    <property type="project" value="UniProtKB-EC"/>
</dbReference>
<comment type="similarity">
    <text evidence="1">Belongs to the thymidine/pyrimidine-nucleoside phosphorylase family.</text>
</comment>
<gene>
    <name evidence="6" type="ORF">MNBD_GAMMA02-129</name>
</gene>
<keyword evidence="4 6" id="KW-0808">Transferase</keyword>
<dbReference type="Gene3D" id="3.40.1030.10">
    <property type="entry name" value="Nucleoside phosphorylase/phosphoribosyltransferase catalytic domain"/>
    <property type="match status" value="1"/>
</dbReference>
<protein>
    <submittedName>
        <fullName evidence="6">Thymidine phosphorylase</fullName>
        <ecNumber evidence="6">2.4.2.4</ecNumber>
    </submittedName>
</protein>
<dbReference type="NCBIfam" id="TIGR02644">
    <property type="entry name" value="Y_phosphoryl"/>
    <property type="match status" value="1"/>
</dbReference>
<evidence type="ECO:0000256" key="4">
    <source>
        <dbReference type="ARBA" id="ARBA00022679"/>
    </source>
</evidence>
<dbReference type="InterPro" id="IPR000312">
    <property type="entry name" value="Glycosyl_Trfase_fam3"/>
</dbReference>
<dbReference type="InterPro" id="IPR036320">
    <property type="entry name" value="Glycosyl_Trfase_fam3_N_dom_sf"/>
</dbReference>
<dbReference type="Pfam" id="PF07831">
    <property type="entry name" value="PYNP_C"/>
    <property type="match status" value="1"/>
</dbReference>
<dbReference type="SUPFAM" id="SSF54680">
    <property type="entry name" value="Pyrimidine nucleoside phosphorylase C-terminal domain"/>
    <property type="match status" value="1"/>
</dbReference>
<evidence type="ECO:0000313" key="6">
    <source>
        <dbReference type="EMBL" id="VAW46992.1"/>
    </source>
</evidence>
<dbReference type="Pfam" id="PF00591">
    <property type="entry name" value="Glycos_transf_3"/>
    <property type="match status" value="1"/>
</dbReference>
<evidence type="ECO:0000256" key="2">
    <source>
        <dbReference type="ARBA" id="ARBA00011738"/>
    </source>
</evidence>
<dbReference type="InterPro" id="IPR035902">
    <property type="entry name" value="Nuc_phospho_transferase"/>
</dbReference>
<sequence length="436" mass="46452">MTFLPQEIIKNKRDGLVLNTEEIQFFVNGITDNSITEGQIGAFAMAVFFRDMNLQERRDLTLAMQHSGDVLSWSHLKLNGPVLDKHSTGGVGDKVSLMLAPIVAACGGYVPMISGRGLGHTGGTLDKLESIPGYRTQISIDQFQKTVANLGCSIIGQTETLAPADKRIYATRDITATVDSIPLITASILSKKLAAGLDGLVMDVKCGNGAFADHYTMALDLAKSLVSVSPIPVKALITDMNQVIGHTAGHSLEIQESIDYLKLQSDDADLHQLVVNLSAELLLVGHLAADISDAKDQVNQVLDNGQAAEKFAQMVSAHGGPNDLLEQPQKYLKAAEFIEPVFAGQAGFVESINCRDVGLSIIGLGGGRTKASDVINPAVGYSQVLKTGQKVDAKTPIAMVHASSQDALNQAKKKLRASFQIGNNKSKPSSIIIAQL</sequence>
<evidence type="ECO:0000256" key="1">
    <source>
        <dbReference type="ARBA" id="ARBA00006915"/>
    </source>
</evidence>
<dbReference type="InterPro" id="IPR013465">
    <property type="entry name" value="Thymidine_Pase"/>
</dbReference>
<proteinExistence type="inferred from homology"/>
<dbReference type="InterPro" id="IPR017459">
    <property type="entry name" value="Glycosyl_Trfase_fam3_N_dom"/>
</dbReference>
<dbReference type="SMART" id="SM00941">
    <property type="entry name" value="PYNP_C"/>
    <property type="match status" value="1"/>
</dbReference>
<dbReference type="Pfam" id="PF02885">
    <property type="entry name" value="Glycos_trans_3N"/>
    <property type="match status" value="1"/>
</dbReference>
<dbReference type="PANTHER" id="PTHR10515">
    <property type="entry name" value="THYMIDINE PHOSPHORYLASE"/>
    <property type="match status" value="1"/>
</dbReference>
<dbReference type="InterPro" id="IPR013102">
    <property type="entry name" value="PYNP_C"/>
</dbReference>
<dbReference type="EC" id="2.4.2.4" evidence="6"/>
<organism evidence="6">
    <name type="scientific">hydrothermal vent metagenome</name>
    <dbReference type="NCBI Taxonomy" id="652676"/>
    <lineage>
        <taxon>unclassified sequences</taxon>
        <taxon>metagenomes</taxon>
        <taxon>ecological metagenomes</taxon>
    </lineage>
</organism>
<name>A0A3B0W707_9ZZZZ</name>
<dbReference type="InterPro" id="IPR018090">
    <property type="entry name" value="Pyrmidine_PPas_bac/euk"/>
</dbReference>
<evidence type="ECO:0000259" key="5">
    <source>
        <dbReference type="SMART" id="SM00941"/>
    </source>
</evidence>
<dbReference type="HAMAP" id="MF_01628">
    <property type="entry name" value="Thymid_phosp"/>
    <property type="match status" value="1"/>
</dbReference>